<gene>
    <name evidence="4" type="ORF">PECAL_4P05110</name>
</gene>
<sequence length="335" mass="35353">MGDKYKKIDGAGPPPGADIELSDRKPKSTSDEDAFDVRVLDVKKAGAPTIIRVPKNGTCADLRTAVEAAIENAPSDRQRLICNGRSLGDGLLSEFNVVPRSPLCTIHLTVRPEGTQASSPASNEVPYDVSALVAAVAANPLPSDPAARARYHVARTGARVRLLSSLLSLYCAVAALGAFLDATAPNSDGDVVTMVGLAINLAGVYVGGAGMRAARRGDILSACRYDHALRALAASSLAYEAYVSLVVIPEEARHRAPWDSQRPSGNGTTYTQNTSGVSRDDLFLSGVVSVLLWASIWLACLNSSAQYRLAVRDRDSAGVRAPDLEVQQPGDAFLL</sequence>
<feature type="transmembrane region" description="Helical" evidence="2">
    <location>
        <begin position="160"/>
        <end position="179"/>
    </location>
</feature>
<feature type="domain" description="Ubiquitin-like" evidence="3">
    <location>
        <begin position="35"/>
        <end position="103"/>
    </location>
</feature>
<reference evidence="4" key="1">
    <citation type="submission" date="2021-11" db="EMBL/GenBank/DDBJ databases">
        <authorList>
            <consortium name="Genoscope - CEA"/>
            <person name="William W."/>
        </authorList>
    </citation>
    <scope>NUCLEOTIDE SEQUENCE</scope>
</reference>
<keyword evidence="2" id="KW-0812">Transmembrane</keyword>
<protein>
    <recommendedName>
        <fullName evidence="3">Ubiquitin-like domain-containing protein</fullName>
    </recommendedName>
</protein>
<dbReference type="SUPFAM" id="SSF54236">
    <property type="entry name" value="Ubiquitin-like"/>
    <property type="match status" value="1"/>
</dbReference>
<dbReference type="InterPro" id="IPR029071">
    <property type="entry name" value="Ubiquitin-like_domsf"/>
</dbReference>
<feature type="region of interest" description="Disordered" evidence="1">
    <location>
        <begin position="1"/>
        <end position="33"/>
    </location>
</feature>
<comment type="caution">
    <text evidence="4">The sequence shown here is derived from an EMBL/GenBank/DDBJ whole genome shotgun (WGS) entry which is preliminary data.</text>
</comment>
<evidence type="ECO:0000256" key="2">
    <source>
        <dbReference type="SAM" id="Phobius"/>
    </source>
</evidence>
<dbReference type="PROSITE" id="PS50053">
    <property type="entry name" value="UBIQUITIN_2"/>
    <property type="match status" value="1"/>
</dbReference>
<feature type="compositionally biased region" description="Basic and acidic residues" evidence="1">
    <location>
        <begin position="21"/>
        <end position="33"/>
    </location>
</feature>
<evidence type="ECO:0000259" key="3">
    <source>
        <dbReference type="PROSITE" id="PS50053"/>
    </source>
</evidence>
<evidence type="ECO:0000256" key="1">
    <source>
        <dbReference type="SAM" id="MobiDB-lite"/>
    </source>
</evidence>
<keyword evidence="5" id="KW-1185">Reference proteome</keyword>
<dbReference type="Gene3D" id="3.10.20.90">
    <property type="entry name" value="Phosphatidylinositol 3-kinase Catalytic Subunit, Chain A, domain 1"/>
    <property type="match status" value="1"/>
</dbReference>
<accession>A0A8J2SUV6</accession>
<proteinExistence type="predicted"/>
<evidence type="ECO:0000313" key="4">
    <source>
        <dbReference type="EMBL" id="CAH0373324.1"/>
    </source>
</evidence>
<feature type="transmembrane region" description="Helical" evidence="2">
    <location>
        <begin position="191"/>
        <end position="208"/>
    </location>
</feature>
<keyword evidence="2" id="KW-0472">Membrane</keyword>
<feature type="transmembrane region" description="Helical" evidence="2">
    <location>
        <begin position="282"/>
        <end position="302"/>
    </location>
</feature>
<dbReference type="EMBL" id="CAKKNE010000004">
    <property type="protein sequence ID" value="CAH0373324.1"/>
    <property type="molecule type" value="Genomic_DNA"/>
</dbReference>
<name>A0A8J2SUV6_9STRA</name>
<evidence type="ECO:0000313" key="5">
    <source>
        <dbReference type="Proteomes" id="UP000789595"/>
    </source>
</evidence>
<dbReference type="InterPro" id="IPR000626">
    <property type="entry name" value="Ubiquitin-like_dom"/>
</dbReference>
<keyword evidence="2" id="KW-1133">Transmembrane helix</keyword>
<feature type="transmembrane region" description="Helical" evidence="2">
    <location>
        <begin position="229"/>
        <end position="248"/>
    </location>
</feature>
<dbReference type="AlphaFoldDB" id="A0A8J2SUV6"/>
<organism evidence="4 5">
    <name type="scientific">Pelagomonas calceolata</name>
    <dbReference type="NCBI Taxonomy" id="35677"/>
    <lineage>
        <taxon>Eukaryota</taxon>
        <taxon>Sar</taxon>
        <taxon>Stramenopiles</taxon>
        <taxon>Ochrophyta</taxon>
        <taxon>Pelagophyceae</taxon>
        <taxon>Pelagomonadales</taxon>
        <taxon>Pelagomonadaceae</taxon>
        <taxon>Pelagomonas</taxon>
    </lineage>
</organism>
<dbReference type="Proteomes" id="UP000789595">
    <property type="component" value="Unassembled WGS sequence"/>
</dbReference>
<dbReference type="SMART" id="SM00213">
    <property type="entry name" value="UBQ"/>
    <property type="match status" value="1"/>
</dbReference>